<gene>
    <name evidence="2" type="ORF">TW77_09145</name>
</gene>
<dbReference type="RefSeq" id="WP_046004671.1">
    <property type="nucleotide sequence ID" value="NZ_JXYA01000018.1"/>
</dbReference>
<sequence>MGNKTAQLGVWLVMLWLVSSCGGTQHAAPGEIKQPESERRRQIDFLLADLVSDFIPGVSVTTQNS</sequence>
<feature type="signal peptide" evidence="1">
    <location>
        <begin position="1"/>
        <end position="27"/>
    </location>
</feature>
<proteinExistence type="predicted"/>
<evidence type="ECO:0000256" key="1">
    <source>
        <dbReference type="SAM" id="SignalP"/>
    </source>
</evidence>
<dbReference type="PATRIC" id="fig|43658.5.peg.1931"/>
<evidence type="ECO:0000313" key="3">
    <source>
        <dbReference type="Proteomes" id="UP000033452"/>
    </source>
</evidence>
<organism evidence="2 3">
    <name type="scientific">Pseudoalteromonas rubra</name>
    <dbReference type="NCBI Taxonomy" id="43658"/>
    <lineage>
        <taxon>Bacteria</taxon>
        <taxon>Pseudomonadati</taxon>
        <taxon>Pseudomonadota</taxon>
        <taxon>Gammaproteobacteria</taxon>
        <taxon>Alteromonadales</taxon>
        <taxon>Pseudoalteromonadaceae</taxon>
        <taxon>Pseudoalteromonas</taxon>
    </lineage>
</organism>
<accession>A0A0F4QPQ9</accession>
<dbReference type="PROSITE" id="PS51257">
    <property type="entry name" value="PROKAR_LIPOPROTEIN"/>
    <property type="match status" value="1"/>
</dbReference>
<comment type="caution">
    <text evidence="2">The sequence shown here is derived from an EMBL/GenBank/DDBJ whole genome shotgun (WGS) entry which is preliminary data.</text>
</comment>
<protein>
    <submittedName>
        <fullName evidence="2">Uncharacterized protein</fullName>
    </submittedName>
</protein>
<dbReference type="EMBL" id="JXYA01000018">
    <property type="protein sequence ID" value="KJZ09651.1"/>
    <property type="molecule type" value="Genomic_DNA"/>
</dbReference>
<feature type="chain" id="PRO_5002475587" evidence="1">
    <location>
        <begin position="28"/>
        <end position="65"/>
    </location>
</feature>
<keyword evidence="1" id="KW-0732">Signal</keyword>
<dbReference type="Proteomes" id="UP000033452">
    <property type="component" value="Unassembled WGS sequence"/>
</dbReference>
<evidence type="ECO:0000313" key="2">
    <source>
        <dbReference type="EMBL" id="KJZ09651.1"/>
    </source>
</evidence>
<reference evidence="2 3" key="1">
    <citation type="journal article" date="2015" name="BMC Genomics">
        <title>Genome mining reveals unlocked bioactive potential of marine Gram-negative bacteria.</title>
        <authorList>
            <person name="Machado H."/>
            <person name="Sonnenschein E.C."/>
            <person name="Melchiorsen J."/>
            <person name="Gram L."/>
        </authorList>
    </citation>
    <scope>NUCLEOTIDE SEQUENCE [LARGE SCALE GENOMIC DNA]</scope>
    <source>
        <strain evidence="2 3">S2471</strain>
    </source>
</reference>
<keyword evidence="3" id="KW-1185">Reference proteome</keyword>
<name>A0A0F4QPQ9_9GAMM</name>
<dbReference type="AlphaFoldDB" id="A0A0F4QPQ9"/>